<comment type="pathway">
    <text evidence="1">Amino-acid biosynthesis; L-tryptophan biosynthesis; L-tryptophan from chorismate: step 1/5.</text>
</comment>
<evidence type="ECO:0000256" key="4">
    <source>
        <dbReference type="ARBA" id="ARBA00022605"/>
    </source>
</evidence>
<dbReference type="UniPathway" id="UPA00035">
    <property type="reaction ID" value="UER00040"/>
</dbReference>
<evidence type="ECO:0000259" key="10">
    <source>
        <dbReference type="Pfam" id="PF04715"/>
    </source>
</evidence>
<protein>
    <recommendedName>
        <fullName evidence="3">anthranilate synthase</fullName>
        <ecNumber evidence="3">4.1.3.27</ecNumber>
    </recommendedName>
</protein>
<dbReference type="Proteomes" id="UP000324585">
    <property type="component" value="Unassembled WGS sequence"/>
</dbReference>
<keyword evidence="7" id="KW-0456">Lyase</keyword>
<dbReference type="EMBL" id="VRMN01000015">
    <property type="protein sequence ID" value="KAA8491197.1"/>
    <property type="molecule type" value="Genomic_DNA"/>
</dbReference>
<dbReference type="AlphaFoldDB" id="A0A5J4YL74"/>
<dbReference type="Gene3D" id="3.60.120.10">
    <property type="entry name" value="Anthranilate synthase"/>
    <property type="match status" value="1"/>
</dbReference>
<dbReference type="GO" id="GO:0000162">
    <property type="term" value="P:L-tryptophan biosynthetic process"/>
    <property type="evidence" value="ECO:0007669"/>
    <property type="project" value="UniProtKB-UniPathway"/>
</dbReference>
<comment type="caution">
    <text evidence="11">The sequence shown here is derived from an EMBL/GenBank/DDBJ whole genome shotgun (WGS) entry which is preliminary data.</text>
</comment>
<organism evidence="11 12">
    <name type="scientific">Porphyridium purpureum</name>
    <name type="common">Red alga</name>
    <name type="synonym">Porphyridium cruentum</name>
    <dbReference type="NCBI Taxonomy" id="35688"/>
    <lineage>
        <taxon>Eukaryota</taxon>
        <taxon>Rhodophyta</taxon>
        <taxon>Bangiophyceae</taxon>
        <taxon>Porphyridiales</taxon>
        <taxon>Porphyridiaceae</taxon>
        <taxon>Porphyridium</taxon>
    </lineage>
</organism>
<evidence type="ECO:0000313" key="12">
    <source>
        <dbReference type="Proteomes" id="UP000324585"/>
    </source>
</evidence>
<sequence length="625" mass="68298">MEAFVGVLGALSATSGSGSMVCVRIGHGKARPLGRGVESATGGYGMQRRARHRTSKSDALCMTSTDKERVQTANSGDSPMGEHSAETHGASGKEQGVSFEAFEARAAARSGVRLVPVWRRVFADQLTPVELFRCLVGEDEPHKHAFLLESAVTAGSGSVGRYSFVGADPVVEVVARRNQLTLTDRRDAAAGESSAVTRFEHEDPWTFIADFMRELKSADADELPESFAGGWVGYGGYDTVRYGEAGKLGFASAPPDDRQLPEMHMGLYTSSIIVDHFSKLLFIVEWVDLARHEHRLRSAYEHGMARLNQTVDVVMRRHLLSPLRSAFVELNTSGPARCASKFKSNMTKQQFLDGIDKCLYHIGVGDAFQIVLSQRFEYDSSVDPFSVYRALRVINPSPYMIYMQCEDCVLVASSPEILCKVSNRTVTNRPLAGTRWRGKTPAEDEALESELLADTKEIAEHVMLVDLGRNDLGRVSEYGTVDVVSLMEIERYSHVMHISSTVLGQLRDGLTSWDALRATLPAGTVSGAPKIRAIQIIDSIEPTLRGPYGGGIGFVSFQDSMNIALALRTMVITRAADGKAWKYFVQAGAGIVADSNPESEYQETINKSMAMARAIDLAEQSFGSE</sequence>
<feature type="region of interest" description="Disordered" evidence="8">
    <location>
        <begin position="64"/>
        <end position="93"/>
    </location>
</feature>
<evidence type="ECO:0000256" key="7">
    <source>
        <dbReference type="ARBA" id="ARBA00023239"/>
    </source>
</evidence>
<feature type="domain" description="Anthranilate synthase component I N-terminal" evidence="10">
    <location>
        <begin position="124"/>
        <end position="283"/>
    </location>
</feature>
<dbReference type="InterPro" id="IPR005801">
    <property type="entry name" value="ADC_synthase"/>
</dbReference>
<keyword evidence="4" id="KW-0028">Amino-acid biosynthesis</keyword>
<feature type="domain" description="Chorismate-utilising enzyme C-terminal" evidence="9">
    <location>
        <begin position="348"/>
        <end position="607"/>
    </location>
</feature>
<evidence type="ECO:0000256" key="2">
    <source>
        <dbReference type="ARBA" id="ARBA00009562"/>
    </source>
</evidence>
<evidence type="ECO:0000256" key="8">
    <source>
        <dbReference type="SAM" id="MobiDB-lite"/>
    </source>
</evidence>
<name>A0A5J4YL74_PORPP</name>
<dbReference type="Pfam" id="PF04715">
    <property type="entry name" value="Anth_synt_I_N"/>
    <property type="match status" value="1"/>
</dbReference>
<evidence type="ECO:0000259" key="9">
    <source>
        <dbReference type="Pfam" id="PF00425"/>
    </source>
</evidence>
<dbReference type="InterPro" id="IPR005256">
    <property type="entry name" value="Anth_synth_I_PabB"/>
</dbReference>
<comment type="similarity">
    <text evidence="2">Belongs to the anthranilate synthase component I family.</text>
</comment>
<dbReference type="EC" id="4.1.3.27" evidence="3"/>
<evidence type="ECO:0000256" key="1">
    <source>
        <dbReference type="ARBA" id="ARBA00004873"/>
    </source>
</evidence>
<dbReference type="GO" id="GO:0004049">
    <property type="term" value="F:anthranilate synthase activity"/>
    <property type="evidence" value="ECO:0007669"/>
    <property type="project" value="UniProtKB-EC"/>
</dbReference>
<dbReference type="InterPro" id="IPR019999">
    <property type="entry name" value="Anth_synth_I-like"/>
</dbReference>
<dbReference type="InterPro" id="IPR006805">
    <property type="entry name" value="Anth_synth_I_N"/>
</dbReference>
<accession>A0A5J4YL74</accession>
<proteinExistence type="inferred from homology"/>
<keyword evidence="6" id="KW-0057">Aromatic amino acid biosynthesis</keyword>
<reference evidence="12" key="1">
    <citation type="journal article" date="2019" name="Nat. Commun.">
        <title>Expansion of phycobilisome linker gene families in mesophilic red algae.</title>
        <authorList>
            <person name="Lee J."/>
            <person name="Kim D."/>
            <person name="Bhattacharya D."/>
            <person name="Yoon H.S."/>
        </authorList>
    </citation>
    <scope>NUCLEOTIDE SEQUENCE [LARGE SCALE GENOMIC DNA]</scope>
    <source>
        <strain evidence="12">CCMP 1328</strain>
    </source>
</reference>
<dbReference type="PANTHER" id="PTHR11236">
    <property type="entry name" value="AMINOBENZOATE/ANTHRANILATE SYNTHASE"/>
    <property type="match status" value="1"/>
</dbReference>
<dbReference type="NCBIfam" id="TIGR00564">
    <property type="entry name" value="trpE_most"/>
    <property type="match status" value="1"/>
</dbReference>
<evidence type="ECO:0000256" key="5">
    <source>
        <dbReference type="ARBA" id="ARBA00022822"/>
    </source>
</evidence>
<dbReference type="PRINTS" id="PR00095">
    <property type="entry name" value="ANTSNTHASEI"/>
</dbReference>
<keyword evidence="12" id="KW-1185">Reference proteome</keyword>
<dbReference type="PANTHER" id="PTHR11236:SF9">
    <property type="entry name" value="ANTHRANILATE SYNTHASE COMPONENT 1"/>
    <property type="match status" value="1"/>
</dbReference>
<dbReference type="Pfam" id="PF00425">
    <property type="entry name" value="Chorismate_bind"/>
    <property type="match status" value="1"/>
</dbReference>
<gene>
    <name evidence="11" type="ORF">FVE85_9492</name>
</gene>
<dbReference type="SUPFAM" id="SSF56322">
    <property type="entry name" value="ADC synthase"/>
    <property type="match status" value="1"/>
</dbReference>
<evidence type="ECO:0000313" key="11">
    <source>
        <dbReference type="EMBL" id="KAA8491197.1"/>
    </source>
</evidence>
<evidence type="ECO:0000256" key="6">
    <source>
        <dbReference type="ARBA" id="ARBA00023141"/>
    </source>
</evidence>
<dbReference type="InterPro" id="IPR015890">
    <property type="entry name" value="Chorismate_C"/>
</dbReference>
<dbReference type="OrthoDB" id="1865897at2759"/>
<keyword evidence="5" id="KW-0822">Tryptophan biosynthesis</keyword>
<evidence type="ECO:0000256" key="3">
    <source>
        <dbReference type="ARBA" id="ARBA00012266"/>
    </source>
</evidence>